<protein>
    <submittedName>
        <fullName evidence="1">Uncharacterized protein</fullName>
    </submittedName>
</protein>
<dbReference type="OrthoDB" id="10421966at2759"/>
<accession>A0A2J6TQG5</accession>
<dbReference type="Proteomes" id="UP000235371">
    <property type="component" value="Unassembled WGS sequence"/>
</dbReference>
<dbReference type="InParanoid" id="A0A2J6TQG5"/>
<dbReference type="AlphaFoldDB" id="A0A2J6TQG5"/>
<proteinExistence type="predicted"/>
<name>A0A2J6TQG5_9HELO</name>
<evidence type="ECO:0000313" key="2">
    <source>
        <dbReference type="Proteomes" id="UP000235371"/>
    </source>
</evidence>
<gene>
    <name evidence="1" type="ORF">K444DRAFT_175533</name>
</gene>
<dbReference type="EMBL" id="KZ613746">
    <property type="protein sequence ID" value="PMD65259.1"/>
    <property type="molecule type" value="Genomic_DNA"/>
</dbReference>
<reference evidence="1 2" key="1">
    <citation type="submission" date="2016-04" db="EMBL/GenBank/DDBJ databases">
        <title>A degradative enzymes factory behind the ericoid mycorrhizal symbiosis.</title>
        <authorList>
            <consortium name="DOE Joint Genome Institute"/>
            <person name="Martino E."/>
            <person name="Morin E."/>
            <person name="Grelet G."/>
            <person name="Kuo A."/>
            <person name="Kohler A."/>
            <person name="Daghino S."/>
            <person name="Barry K."/>
            <person name="Choi C."/>
            <person name="Cichocki N."/>
            <person name="Clum A."/>
            <person name="Copeland A."/>
            <person name="Hainaut M."/>
            <person name="Haridas S."/>
            <person name="Labutti K."/>
            <person name="Lindquist E."/>
            <person name="Lipzen A."/>
            <person name="Khouja H.-R."/>
            <person name="Murat C."/>
            <person name="Ohm R."/>
            <person name="Olson A."/>
            <person name="Spatafora J."/>
            <person name="Veneault-Fourrey C."/>
            <person name="Henrissat B."/>
            <person name="Grigoriev I."/>
            <person name="Martin F."/>
            <person name="Perotto S."/>
        </authorList>
    </citation>
    <scope>NUCLEOTIDE SEQUENCE [LARGE SCALE GENOMIC DNA]</scope>
    <source>
        <strain evidence="1 2">E</strain>
    </source>
</reference>
<organism evidence="1 2">
    <name type="scientific">Hyaloscypha bicolor E</name>
    <dbReference type="NCBI Taxonomy" id="1095630"/>
    <lineage>
        <taxon>Eukaryota</taxon>
        <taxon>Fungi</taxon>
        <taxon>Dikarya</taxon>
        <taxon>Ascomycota</taxon>
        <taxon>Pezizomycotina</taxon>
        <taxon>Leotiomycetes</taxon>
        <taxon>Helotiales</taxon>
        <taxon>Hyaloscyphaceae</taxon>
        <taxon>Hyaloscypha</taxon>
        <taxon>Hyaloscypha bicolor</taxon>
    </lineage>
</organism>
<keyword evidence="2" id="KW-1185">Reference proteome</keyword>
<dbReference type="RefSeq" id="XP_024742163.1">
    <property type="nucleotide sequence ID" value="XM_024870772.1"/>
</dbReference>
<dbReference type="GeneID" id="36578854"/>
<sequence length="213" mass="23164">MAWPGPGPNTPENRKQMLGRLENPSCFNRRNARAMTATYMLLGRKYIISYPTVRQTPSTHASSFSGRSLSICCTSLQCHAAVARKCDNETNQPPVGLQSRPMWPVAAVRSVEGSVWATNGLCPHSRSFCSKPTVLLKSAECRLCSLQIAQKAPSNGLRSVVQPPIPNSSSCWASLPCALICSLGLIRASAVLYQYRLHTALPPTFTPPFCSQA</sequence>
<evidence type="ECO:0000313" key="1">
    <source>
        <dbReference type="EMBL" id="PMD65259.1"/>
    </source>
</evidence>